<dbReference type="InterPro" id="IPR037012">
    <property type="entry name" value="NanQ/TabA/YiaL_sf"/>
</dbReference>
<dbReference type="Gene3D" id="2.60.120.370">
    <property type="entry name" value="YhcH/YjgK/YiaL"/>
    <property type="match status" value="1"/>
</dbReference>
<proteinExistence type="predicted"/>
<dbReference type="GO" id="GO:0005829">
    <property type="term" value="C:cytosol"/>
    <property type="evidence" value="ECO:0007669"/>
    <property type="project" value="TreeGrafter"/>
</dbReference>
<dbReference type="Pfam" id="PF04074">
    <property type="entry name" value="DUF386"/>
    <property type="match status" value="1"/>
</dbReference>
<dbReference type="EMBL" id="MKVH01000003">
    <property type="protein sequence ID" value="OJX60963.1"/>
    <property type="molecule type" value="Genomic_DNA"/>
</dbReference>
<evidence type="ECO:0000313" key="2">
    <source>
        <dbReference type="Proteomes" id="UP000184233"/>
    </source>
</evidence>
<dbReference type="PANTHER" id="PTHR34986:SF1">
    <property type="entry name" value="PROTEIN YIAL"/>
    <property type="match status" value="1"/>
</dbReference>
<gene>
    <name evidence="1" type="ORF">BGO89_03995</name>
</gene>
<evidence type="ECO:0008006" key="3">
    <source>
        <dbReference type="Google" id="ProtNLM"/>
    </source>
</evidence>
<dbReference type="InterPro" id="IPR004375">
    <property type="entry name" value="NanQ/TabA/YiaL"/>
</dbReference>
<accession>A0A1M3L5Y6</accession>
<dbReference type="PANTHER" id="PTHR34986">
    <property type="entry name" value="EVOLVED BETA-GALACTOSIDASE SUBUNIT BETA"/>
    <property type="match status" value="1"/>
</dbReference>
<dbReference type="Proteomes" id="UP000184233">
    <property type="component" value="Unassembled WGS sequence"/>
</dbReference>
<dbReference type="NCBIfam" id="TIGR00022">
    <property type="entry name" value="YhcH/YjgK/YiaL family protein"/>
    <property type="match status" value="1"/>
</dbReference>
<dbReference type="AlphaFoldDB" id="A0A1M3L5Y6"/>
<dbReference type="SUPFAM" id="SSF51197">
    <property type="entry name" value="Clavaminate synthase-like"/>
    <property type="match status" value="1"/>
</dbReference>
<sequence>MTFLGGHDLTTLEAGRHDIDGDRLYAIVADDSARDDVNPLEAHRAYIDVQLAVTGSFPVLWRPLETCTMLRADYAADSDIILYDDMPSSLILLEPGTALVLHPNDAHAPQPPDVAVRKIVFKVSVKL</sequence>
<evidence type="ECO:0000313" key="1">
    <source>
        <dbReference type="EMBL" id="OJX60963.1"/>
    </source>
</evidence>
<organism evidence="1 2">
    <name type="scientific">Candidatus Kapaibacterium thiocyanatum</name>
    <dbReference type="NCBI Taxonomy" id="1895771"/>
    <lineage>
        <taxon>Bacteria</taxon>
        <taxon>Pseudomonadati</taxon>
        <taxon>Candidatus Kapaibacteriota</taxon>
        <taxon>Candidatus Kapaibacteriia</taxon>
        <taxon>Candidatus Kapaibacteriales</taxon>
        <taxon>Candidatus Kapaibacteriaceae</taxon>
        <taxon>Candidatus Kapaibacterium</taxon>
    </lineage>
</organism>
<dbReference type="STRING" id="1895771.BGO89_03995"/>
<comment type="caution">
    <text evidence="1">The sequence shown here is derived from an EMBL/GenBank/DDBJ whole genome shotgun (WGS) entry which is preliminary data.</text>
</comment>
<protein>
    <recommendedName>
        <fullName evidence="3">YhcH/YjgK/YiaL family protein</fullName>
    </recommendedName>
</protein>
<reference evidence="1 2" key="1">
    <citation type="submission" date="2016-09" db="EMBL/GenBank/DDBJ databases">
        <title>Genome-resolved meta-omics ties microbial dynamics to process performance in biotechnology for thiocyanate degradation.</title>
        <authorList>
            <person name="Kantor R.S."/>
            <person name="Huddy R.J."/>
            <person name="Iyer R."/>
            <person name="Thomas B.C."/>
            <person name="Brown C.T."/>
            <person name="Anantharaman K."/>
            <person name="Tringe S."/>
            <person name="Hettich R.L."/>
            <person name="Harrison S.T."/>
            <person name="Banfield J.F."/>
        </authorList>
    </citation>
    <scope>NUCLEOTIDE SEQUENCE [LARGE SCALE GENOMIC DNA]</scope>
    <source>
        <strain evidence="1">59-99</strain>
    </source>
</reference>
<name>A0A1M3L5Y6_9BACT</name>